<sequence length="71" mass="8497">MKLIKTLKTTAIALFLIKTLEDDNRLKRRRYLDNVKRVPRVLGVQWICLWIGGFDSTRWRHLTGREIEETN</sequence>
<evidence type="ECO:0000313" key="1">
    <source>
        <dbReference type="EMBL" id="GAU34802.1"/>
    </source>
</evidence>
<dbReference type="Proteomes" id="UP000242715">
    <property type="component" value="Unassembled WGS sequence"/>
</dbReference>
<dbReference type="EMBL" id="DF973566">
    <property type="protein sequence ID" value="GAU34802.1"/>
    <property type="molecule type" value="Genomic_DNA"/>
</dbReference>
<name>A0A2Z6NDR3_TRISU</name>
<proteinExistence type="predicted"/>
<accession>A0A2Z6NDR3</accession>
<evidence type="ECO:0000313" key="2">
    <source>
        <dbReference type="Proteomes" id="UP000242715"/>
    </source>
</evidence>
<organism evidence="1 2">
    <name type="scientific">Trifolium subterraneum</name>
    <name type="common">Subterranean clover</name>
    <dbReference type="NCBI Taxonomy" id="3900"/>
    <lineage>
        <taxon>Eukaryota</taxon>
        <taxon>Viridiplantae</taxon>
        <taxon>Streptophyta</taxon>
        <taxon>Embryophyta</taxon>
        <taxon>Tracheophyta</taxon>
        <taxon>Spermatophyta</taxon>
        <taxon>Magnoliopsida</taxon>
        <taxon>eudicotyledons</taxon>
        <taxon>Gunneridae</taxon>
        <taxon>Pentapetalae</taxon>
        <taxon>rosids</taxon>
        <taxon>fabids</taxon>
        <taxon>Fabales</taxon>
        <taxon>Fabaceae</taxon>
        <taxon>Papilionoideae</taxon>
        <taxon>50 kb inversion clade</taxon>
        <taxon>NPAAA clade</taxon>
        <taxon>Hologalegina</taxon>
        <taxon>IRL clade</taxon>
        <taxon>Trifolieae</taxon>
        <taxon>Trifolium</taxon>
    </lineage>
</organism>
<gene>
    <name evidence="1" type="ORF">TSUD_206060</name>
</gene>
<keyword evidence="2" id="KW-1185">Reference proteome</keyword>
<reference evidence="2" key="1">
    <citation type="journal article" date="2017" name="Front. Plant Sci.">
        <title>Climate Clever Clovers: New Paradigm to Reduce the Environmental Footprint of Ruminants by Breeding Low Methanogenic Forages Utilizing Haplotype Variation.</title>
        <authorList>
            <person name="Kaur P."/>
            <person name="Appels R."/>
            <person name="Bayer P.E."/>
            <person name="Keeble-Gagnere G."/>
            <person name="Wang J."/>
            <person name="Hirakawa H."/>
            <person name="Shirasawa K."/>
            <person name="Vercoe P."/>
            <person name="Stefanova K."/>
            <person name="Durmic Z."/>
            <person name="Nichols P."/>
            <person name="Revell C."/>
            <person name="Isobe S.N."/>
            <person name="Edwards D."/>
            <person name="Erskine W."/>
        </authorList>
    </citation>
    <scope>NUCLEOTIDE SEQUENCE [LARGE SCALE GENOMIC DNA]</scope>
    <source>
        <strain evidence="2">cv. Daliak</strain>
    </source>
</reference>
<protein>
    <submittedName>
        <fullName evidence="1">Uncharacterized protein</fullName>
    </submittedName>
</protein>
<dbReference type="AlphaFoldDB" id="A0A2Z6NDR3"/>